<accession>A0A3N4MK81</accession>
<dbReference type="InterPro" id="IPR013445">
    <property type="entry name" value="CDP_4_6_deHydtase"/>
</dbReference>
<evidence type="ECO:0000259" key="1">
    <source>
        <dbReference type="Pfam" id="PF16363"/>
    </source>
</evidence>
<dbReference type="EMBL" id="RMBX01000007">
    <property type="protein sequence ID" value="RPD40500.1"/>
    <property type="molecule type" value="Genomic_DNA"/>
</dbReference>
<dbReference type="OrthoDB" id="9779041at2"/>
<dbReference type="Proteomes" id="UP000279089">
    <property type="component" value="Unassembled WGS sequence"/>
</dbReference>
<organism evidence="2 3">
    <name type="scientific">Chitinophaga barathri</name>
    <dbReference type="NCBI Taxonomy" id="1647451"/>
    <lineage>
        <taxon>Bacteria</taxon>
        <taxon>Pseudomonadati</taxon>
        <taxon>Bacteroidota</taxon>
        <taxon>Chitinophagia</taxon>
        <taxon>Chitinophagales</taxon>
        <taxon>Chitinophagaceae</taxon>
        <taxon>Chitinophaga</taxon>
    </lineage>
</organism>
<proteinExistence type="predicted"/>
<dbReference type="RefSeq" id="WP_120517182.1">
    <property type="nucleotide sequence ID" value="NZ_QXZY01000008.1"/>
</dbReference>
<evidence type="ECO:0000313" key="3">
    <source>
        <dbReference type="Proteomes" id="UP000279089"/>
    </source>
</evidence>
<gene>
    <name evidence="2" type="primary">rfbG</name>
    <name evidence="2" type="ORF">EG028_14435</name>
</gene>
<dbReference type="EC" id="4.2.1.45" evidence="2"/>
<name>A0A3N4MK81_9BACT</name>
<keyword evidence="2" id="KW-0456">Lyase</keyword>
<protein>
    <submittedName>
        <fullName evidence="2">CDP-glucose 4,6-dehydratase</fullName>
        <ecNumber evidence="2">4.2.1.45</ecNumber>
    </submittedName>
</protein>
<keyword evidence="3" id="KW-1185">Reference proteome</keyword>
<dbReference type="Gene3D" id="3.40.50.720">
    <property type="entry name" value="NAD(P)-binding Rossmann-like Domain"/>
    <property type="match status" value="1"/>
</dbReference>
<comment type="caution">
    <text evidence="2">The sequence shown here is derived from an EMBL/GenBank/DDBJ whole genome shotgun (WGS) entry which is preliminary data.</text>
</comment>
<dbReference type="GO" id="GO:0047733">
    <property type="term" value="F:CDP-glucose 4,6-dehydratase activity"/>
    <property type="evidence" value="ECO:0007669"/>
    <property type="project" value="UniProtKB-EC"/>
</dbReference>
<dbReference type="NCBIfam" id="TIGR02622">
    <property type="entry name" value="CDP_4_6_dhtase"/>
    <property type="match status" value="1"/>
</dbReference>
<sequence>MIFSNTYKGKKVLITGHTGFKGSWLLSWLFLLGAKVKGYALPPENENDLFNEIGGTNLCESIFGDIMDYPSIEKEILEFEPDFIFHLAAQPLVRLSYEKPVETFSINGIGTAHILEATKKLARRCNLILITTDKVYHNHEWLYPYRENDRLGGYDPYSASKACMELIIESYRNSFFNSAHYENHKKAIAVARAGNVIGGGDWAKDRIIPDTVRALRQNEPVIIRNPKAIRPWQHVMEPLCGYLLLGYYMEKDPIRFSTAYNFGPYIEDNLEVEDLVKKAIEIWQKGKYEIRSHGSQPHEAGLLKLDISKALSELDWRPRLNANEAINKTISWYKNAQTTRAFELVKKDILDYENA</sequence>
<dbReference type="AlphaFoldDB" id="A0A3N4MK81"/>
<reference evidence="3" key="1">
    <citation type="submission" date="2018-11" db="EMBL/GenBank/DDBJ databases">
        <title>Chitinophaga lutea sp.nov., isolate from arsenic contaminated soil.</title>
        <authorList>
            <person name="Zong Y."/>
        </authorList>
    </citation>
    <scope>NUCLEOTIDE SEQUENCE [LARGE SCALE GENOMIC DNA]</scope>
    <source>
        <strain evidence="3">YLT18</strain>
    </source>
</reference>
<dbReference type="InterPro" id="IPR036291">
    <property type="entry name" value="NAD(P)-bd_dom_sf"/>
</dbReference>
<evidence type="ECO:0000313" key="2">
    <source>
        <dbReference type="EMBL" id="RPD40500.1"/>
    </source>
</evidence>
<dbReference type="Pfam" id="PF16363">
    <property type="entry name" value="GDP_Man_Dehyd"/>
    <property type="match status" value="1"/>
</dbReference>
<dbReference type="Gene3D" id="3.90.25.10">
    <property type="entry name" value="UDP-galactose 4-epimerase, domain 1"/>
    <property type="match status" value="1"/>
</dbReference>
<dbReference type="InterPro" id="IPR016040">
    <property type="entry name" value="NAD(P)-bd_dom"/>
</dbReference>
<feature type="domain" description="NAD(P)-binding" evidence="1">
    <location>
        <begin position="13"/>
        <end position="328"/>
    </location>
</feature>
<dbReference type="PANTHER" id="PTHR43000">
    <property type="entry name" value="DTDP-D-GLUCOSE 4,6-DEHYDRATASE-RELATED"/>
    <property type="match status" value="1"/>
</dbReference>
<dbReference type="SUPFAM" id="SSF51735">
    <property type="entry name" value="NAD(P)-binding Rossmann-fold domains"/>
    <property type="match status" value="1"/>
</dbReference>